<gene>
    <name evidence="3" type="ORF">BBAD15_g1859</name>
</gene>
<feature type="domain" description="AB hydrolase-1" evidence="2">
    <location>
        <begin position="58"/>
        <end position="143"/>
    </location>
</feature>
<accession>A0A0A2W1S9</accession>
<dbReference type="EMBL" id="ANFO01000122">
    <property type="protein sequence ID" value="KGQ12395.1"/>
    <property type="molecule type" value="Genomic_DNA"/>
</dbReference>
<dbReference type="Proteomes" id="UP000030106">
    <property type="component" value="Unassembled WGS sequence"/>
</dbReference>
<evidence type="ECO:0000259" key="2">
    <source>
        <dbReference type="Pfam" id="PF00561"/>
    </source>
</evidence>
<evidence type="ECO:0000313" key="3">
    <source>
        <dbReference type="EMBL" id="KGQ12395.1"/>
    </source>
</evidence>
<dbReference type="Pfam" id="PF00561">
    <property type="entry name" value="Abhydrolase_1"/>
    <property type="match status" value="1"/>
</dbReference>
<sequence length="152" mass="16321">MAARAPTQRLLHLSRPISTQTTASASASPKTASTTTLNPAHSQTITLPDGRTLGFEKTLLYFHGYPSSRIEAKLLDQLALAHSIRILALDRPGYGLSTPQRPRRSLLDWPRDVEAFAASQHLDRFAVLGLSGGGPFAASLPARRRGPPAATT</sequence>
<feature type="region of interest" description="Disordered" evidence="1">
    <location>
        <begin position="1"/>
        <end position="45"/>
    </location>
</feature>
<dbReference type="AlphaFoldDB" id="A0A0A2W1S9"/>
<dbReference type="PANTHER" id="PTHR43433:SF10">
    <property type="entry name" value="AB HYDROLASE-1 DOMAIN-CONTAINING PROTEIN"/>
    <property type="match status" value="1"/>
</dbReference>
<evidence type="ECO:0000256" key="1">
    <source>
        <dbReference type="SAM" id="MobiDB-lite"/>
    </source>
</evidence>
<dbReference type="InterPro" id="IPR000073">
    <property type="entry name" value="AB_hydrolase_1"/>
</dbReference>
<organism evidence="3 4">
    <name type="scientific">Beauveria bassiana D1-5</name>
    <dbReference type="NCBI Taxonomy" id="1245745"/>
    <lineage>
        <taxon>Eukaryota</taxon>
        <taxon>Fungi</taxon>
        <taxon>Dikarya</taxon>
        <taxon>Ascomycota</taxon>
        <taxon>Pezizomycotina</taxon>
        <taxon>Sordariomycetes</taxon>
        <taxon>Hypocreomycetidae</taxon>
        <taxon>Hypocreales</taxon>
        <taxon>Cordycipitaceae</taxon>
        <taxon>Beauveria</taxon>
    </lineage>
</organism>
<dbReference type="Gene3D" id="3.40.50.1820">
    <property type="entry name" value="alpha/beta hydrolase"/>
    <property type="match status" value="1"/>
</dbReference>
<protein>
    <recommendedName>
        <fullName evidence="2">AB hydrolase-1 domain-containing protein</fullName>
    </recommendedName>
</protein>
<feature type="compositionally biased region" description="Low complexity" evidence="1">
    <location>
        <begin position="18"/>
        <end position="36"/>
    </location>
</feature>
<dbReference type="STRING" id="1245745.A0A0A2W1S9"/>
<dbReference type="SUPFAM" id="SSF53474">
    <property type="entry name" value="alpha/beta-Hydrolases"/>
    <property type="match status" value="1"/>
</dbReference>
<reference evidence="3 4" key="1">
    <citation type="submission" date="2012-10" db="EMBL/GenBank/DDBJ databases">
        <title>Genome sequencing and analysis of entomopathogenic fungi Beauveria bassiana D1-5.</title>
        <authorList>
            <person name="Li Q."/>
            <person name="Wang L."/>
            <person name="Zhang Z."/>
            <person name="Wang Q."/>
            <person name="Ren J."/>
            <person name="Wang M."/>
            <person name="Xu W."/>
            <person name="Wang J."/>
            <person name="Lu Y."/>
            <person name="Du Q."/>
            <person name="Sun Z."/>
        </authorList>
    </citation>
    <scope>NUCLEOTIDE SEQUENCE [LARGE SCALE GENOMIC DNA]</scope>
    <source>
        <strain evidence="3 4">D1-5</strain>
    </source>
</reference>
<name>A0A0A2W1S9_BEABA</name>
<dbReference type="InterPro" id="IPR029058">
    <property type="entry name" value="AB_hydrolase_fold"/>
</dbReference>
<dbReference type="HOGENOM" id="CLU_1722022_0_0_1"/>
<dbReference type="InterPro" id="IPR050471">
    <property type="entry name" value="AB_hydrolase"/>
</dbReference>
<comment type="caution">
    <text evidence="3">The sequence shown here is derived from an EMBL/GenBank/DDBJ whole genome shotgun (WGS) entry which is preliminary data.</text>
</comment>
<dbReference type="PANTHER" id="PTHR43433">
    <property type="entry name" value="HYDROLASE, ALPHA/BETA FOLD FAMILY PROTEIN"/>
    <property type="match status" value="1"/>
</dbReference>
<evidence type="ECO:0000313" key="4">
    <source>
        <dbReference type="Proteomes" id="UP000030106"/>
    </source>
</evidence>
<proteinExistence type="predicted"/>